<dbReference type="RefSeq" id="WP_083617376.1">
    <property type="nucleotide sequence ID" value="NZ_LR734832.1"/>
</dbReference>
<evidence type="ECO:0000313" key="2">
    <source>
        <dbReference type="Proteomes" id="UP000184550"/>
    </source>
</evidence>
<evidence type="ECO:0000313" key="1">
    <source>
        <dbReference type="EMBL" id="VXD11152.1"/>
    </source>
</evidence>
<dbReference type="AlphaFoldDB" id="A0A7Z9BEX3"/>
<dbReference type="InterPro" id="IPR026349">
    <property type="entry name" value="CHP04255"/>
</dbReference>
<organism evidence="1 2">
    <name type="scientific">Planktothrix serta PCC 8927</name>
    <dbReference type="NCBI Taxonomy" id="671068"/>
    <lineage>
        <taxon>Bacteria</taxon>
        <taxon>Bacillati</taxon>
        <taxon>Cyanobacteriota</taxon>
        <taxon>Cyanophyceae</taxon>
        <taxon>Oscillatoriophycideae</taxon>
        <taxon>Oscillatoriales</taxon>
        <taxon>Microcoleaceae</taxon>
        <taxon>Planktothrix</taxon>
    </lineage>
</organism>
<dbReference type="NCBIfam" id="TIGR04255">
    <property type="entry name" value="sporadTIGR04255"/>
    <property type="match status" value="1"/>
</dbReference>
<keyword evidence="2" id="KW-1185">Reference proteome</keyword>
<name>A0A7Z9BEX3_9CYAN</name>
<accession>A0A7Z9BEX3</accession>
<gene>
    <name evidence="1" type="ORF">PL8927_140026</name>
</gene>
<dbReference type="Proteomes" id="UP000184550">
    <property type="component" value="Unassembled WGS sequence"/>
</dbReference>
<protein>
    <recommendedName>
        <fullName evidence="3">TIGR04255 family protein</fullName>
    </recommendedName>
</protein>
<dbReference type="EMBL" id="CZCU02000046">
    <property type="protein sequence ID" value="VXD11152.1"/>
    <property type="molecule type" value="Genomic_DNA"/>
</dbReference>
<proteinExistence type="predicted"/>
<comment type="caution">
    <text evidence="1">The sequence shown here is derived from an EMBL/GenBank/DDBJ whole genome shotgun (WGS) entry which is preliminary data.</text>
</comment>
<reference evidence="1" key="1">
    <citation type="submission" date="2019-10" db="EMBL/GenBank/DDBJ databases">
        <authorList>
            <consortium name="Genoscope - CEA"/>
            <person name="William W."/>
        </authorList>
    </citation>
    <scope>NUCLEOTIDE SEQUENCE [LARGE SCALE GENOMIC DNA]</scope>
    <source>
        <strain evidence="1">BBR_PRJEB10992</strain>
    </source>
</reference>
<sequence length="245" mass="27784">MQARRHYSRSPITEAVIDLGVTLPQEAGLETLGGVQTTISTDYPNQEALLFVQEEMKAGTSVGATATQAQIGFGCISSNQKQIIQARLDGFSFSRLAPYENWESFRDEAKRLWNIYQNAIHPTAINRLGVRYINRFDLPLPIKDFKDYLRVFPQVPSDLSESLNGYFIQLQIPKPEVEAILLLNQAIIPPSGDSVVSVLLDIYLFRICNIPIEKTTLWDILENLHEEIDQIFEACITDEIRELIK</sequence>
<evidence type="ECO:0008006" key="3">
    <source>
        <dbReference type="Google" id="ProtNLM"/>
    </source>
</evidence>
<dbReference type="OrthoDB" id="1550932at2"/>